<dbReference type="AlphaFoldDB" id="A0A2K3NVS3"/>
<comment type="caution">
    <text evidence="2">The sequence shown here is derived from an EMBL/GenBank/DDBJ whole genome shotgun (WGS) entry which is preliminary data.</text>
</comment>
<name>A0A2K3NVS3_TRIPR</name>
<reference evidence="2 3" key="2">
    <citation type="journal article" date="2017" name="Front. Plant Sci.">
        <title>Gene Classification and Mining of Molecular Markers Useful in Red Clover (Trifolium pratense) Breeding.</title>
        <authorList>
            <person name="Istvanek J."/>
            <person name="Dluhosova J."/>
            <person name="Dluhos P."/>
            <person name="Patkova L."/>
            <person name="Nedelnik J."/>
            <person name="Repkova J."/>
        </authorList>
    </citation>
    <scope>NUCLEOTIDE SEQUENCE [LARGE SCALE GENOMIC DNA]</scope>
    <source>
        <strain evidence="3">cv. Tatra</strain>
        <tissue evidence="2">Young leaves</tissue>
    </source>
</reference>
<dbReference type="GO" id="GO:0004523">
    <property type="term" value="F:RNA-DNA hybrid ribonuclease activity"/>
    <property type="evidence" value="ECO:0007669"/>
    <property type="project" value="InterPro"/>
</dbReference>
<dbReference type="InterPro" id="IPR044730">
    <property type="entry name" value="RNase_H-like_dom_plant"/>
</dbReference>
<dbReference type="GO" id="GO:0003676">
    <property type="term" value="F:nucleic acid binding"/>
    <property type="evidence" value="ECO:0007669"/>
    <property type="project" value="InterPro"/>
</dbReference>
<dbReference type="InterPro" id="IPR002156">
    <property type="entry name" value="RNaseH_domain"/>
</dbReference>
<evidence type="ECO:0000313" key="2">
    <source>
        <dbReference type="EMBL" id="PNY07146.1"/>
    </source>
</evidence>
<organism evidence="2 3">
    <name type="scientific">Trifolium pratense</name>
    <name type="common">Red clover</name>
    <dbReference type="NCBI Taxonomy" id="57577"/>
    <lineage>
        <taxon>Eukaryota</taxon>
        <taxon>Viridiplantae</taxon>
        <taxon>Streptophyta</taxon>
        <taxon>Embryophyta</taxon>
        <taxon>Tracheophyta</taxon>
        <taxon>Spermatophyta</taxon>
        <taxon>Magnoliopsida</taxon>
        <taxon>eudicotyledons</taxon>
        <taxon>Gunneridae</taxon>
        <taxon>Pentapetalae</taxon>
        <taxon>rosids</taxon>
        <taxon>fabids</taxon>
        <taxon>Fabales</taxon>
        <taxon>Fabaceae</taxon>
        <taxon>Papilionoideae</taxon>
        <taxon>50 kb inversion clade</taxon>
        <taxon>NPAAA clade</taxon>
        <taxon>Hologalegina</taxon>
        <taxon>IRL clade</taxon>
        <taxon>Trifolieae</taxon>
        <taxon>Trifolium</taxon>
    </lineage>
</organism>
<protein>
    <submittedName>
        <fullName evidence="2">Replication A1-like protein</fullName>
    </submittedName>
</protein>
<dbReference type="Proteomes" id="UP000236291">
    <property type="component" value="Unassembled WGS sequence"/>
</dbReference>
<feature type="domain" description="RNase H type-1" evidence="1">
    <location>
        <begin position="31"/>
        <end position="86"/>
    </location>
</feature>
<gene>
    <name evidence="2" type="ORF">L195_g003632</name>
</gene>
<proteinExistence type="predicted"/>
<dbReference type="Pfam" id="PF13456">
    <property type="entry name" value="RVT_3"/>
    <property type="match status" value="1"/>
</dbReference>
<accession>A0A2K3NVS3</accession>
<evidence type="ECO:0000313" key="3">
    <source>
        <dbReference type="Proteomes" id="UP000236291"/>
    </source>
</evidence>
<reference evidence="2 3" key="1">
    <citation type="journal article" date="2014" name="Am. J. Bot.">
        <title>Genome assembly and annotation for red clover (Trifolium pratense; Fabaceae).</title>
        <authorList>
            <person name="Istvanek J."/>
            <person name="Jaros M."/>
            <person name="Krenek A."/>
            <person name="Repkova J."/>
        </authorList>
    </citation>
    <scope>NUCLEOTIDE SEQUENCE [LARGE SCALE GENOMIC DNA]</scope>
    <source>
        <strain evidence="3">cv. Tatra</strain>
        <tissue evidence="2">Young leaves</tissue>
    </source>
</reference>
<dbReference type="EMBL" id="ASHM01001712">
    <property type="protein sequence ID" value="PNY07146.1"/>
    <property type="molecule type" value="Genomic_DNA"/>
</dbReference>
<evidence type="ECO:0000259" key="1">
    <source>
        <dbReference type="Pfam" id="PF13456"/>
    </source>
</evidence>
<dbReference type="CDD" id="cd06222">
    <property type="entry name" value="RNase_H_like"/>
    <property type="match status" value="1"/>
</dbReference>
<sequence>MHLGLFTGSHFLGRCPVVLQTLQPDVHKQSCLDSPVRSGFGGIIRNTFGHYLANFSSFIQGSSDILLAKLYAIYKGLLLAKDIGYEVTTTISND</sequence>